<dbReference type="EMBL" id="CP091092">
    <property type="protein sequence ID" value="WFN35840.1"/>
    <property type="molecule type" value="Genomic_DNA"/>
</dbReference>
<evidence type="ECO:0000256" key="1">
    <source>
        <dbReference type="HAMAP-Rule" id="MF_00122"/>
    </source>
</evidence>
<name>A0AAF0FTW9_9EURY</name>
<organism evidence="3 4">
    <name type="scientific">Methanomicrobium antiquum</name>
    <dbReference type="NCBI Taxonomy" id="487686"/>
    <lineage>
        <taxon>Archaea</taxon>
        <taxon>Methanobacteriati</taxon>
        <taxon>Methanobacteriota</taxon>
        <taxon>Stenosarchaea group</taxon>
        <taxon>Methanomicrobia</taxon>
        <taxon>Methanomicrobiales</taxon>
        <taxon>Methanomicrobiaceae</taxon>
        <taxon>Methanomicrobium</taxon>
    </lineage>
</organism>
<dbReference type="Proteomes" id="UP001218895">
    <property type="component" value="Chromosome"/>
</dbReference>
<gene>
    <name evidence="1 3" type="primary">gatC</name>
    <name evidence="3" type="ORF">L1994_06650</name>
</gene>
<dbReference type="NCBIfam" id="TIGR00135">
    <property type="entry name" value="gatC"/>
    <property type="match status" value="1"/>
</dbReference>
<comment type="similarity">
    <text evidence="1">Belongs to the GatC family.</text>
</comment>
<comment type="catalytic activity">
    <reaction evidence="1">
        <text>L-aspartyl-tRNA(Asn) + L-glutamine + ATP + H2O = L-asparaginyl-tRNA(Asn) + L-glutamate + ADP + phosphate + 2 H(+)</text>
        <dbReference type="Rhea" id="RHEA:14513"/>
        <dbReference type="Rhea" id="RHEA-COMP:9674"/>
        <dbReference type="Rhea" id="RHEA-COMP:9677"/>
        <dbReference type="ChEBI" id="CHEBI:15377"/>
        <dbReference type="ChEBI" id="CHEBI:15378"/>
        <dbReference type="ChEBI" id="CHEBI:29985"/>
        <dbReference type="ChEBI" id="CHEBI:30616"/>
        <dbReference type="ChEBI" id="CHEBI:43474"/>
        <dbReference type="ChEBI" id="CHEBI:58359"/>
        <dbReference type="ChEBI" id="CHEBI:78515"/>
        <dbReference type="ChEBI" id="CHEBI:78516"/>
        <dbReference type="ChEBI" id="CHEBI:456216"/>
    </reaction>
</comment>
<evidence type="ECO:0000313" key="4">
    <source>
        <dbReference type="Proteomes" id="UP001218895"/>
    </source>
</evidence>
<dbReference type="Pfam" id="PF02686">
    <property type="entry name" value="GatC"/>
    <property type="match status" value="1"/>
</dbReference>
<dbReference type="Gene3D" id="1.10.20.60">
    <property type="entry name" value="Glu-tRNAGln amidotransferase C subunit, N-terminal domain"/>
    <property type="match status" value="1"/>
</dbReference>
<dbReference type="InterPro" id="IPR036113">
    <property type="entry name" value="Asp/Glu-ADT_sf_sub_c"/>
</dbReference>
<dbReference type="GO" id="GO:0050567">
    <property type="term" value="F:glutaminyl-tRNA synthase (glutamine-hydrolyzing) activity"/>
    <property type="evidence" value="ECO:0007669"/>
    <property type="project" value="UniProtKB-UniRule"/>
</dbReference>
<sequence>MVSEEEVEGIAKLADISIDKDELAGFTSQFNNILGYFDILDTVEYEETKDDEILNILREDEVMPSLSQADALSNADETEDGYIKSPKVM</sequence>
<proteinExistence type="inferred from homology"/>
<comment type="catalytic activity">
    <reaction evidence="1">
        <text>L-glutamyl-tRNA(Gln) + L-glutamine + ATP + H2O = L-glutaminyl-tRNA(Gln) + L-glutamate + ADP + phosphate + H(+)</text>
        <dbReference type="Rhea" id="RHEA:17521"/>
        <dbReference type="Rhea" id="RHEA-COMP:9681"/>
        <dbReference type="Rhea" id="RHEA-COMP:9684"/>
        <dbReference type="ChEBI" id="CHEBI:15377"/>
        <dbReference type="ChEBI" id="CHEBI:15378"/>
        <dbReference type="ChEBI" id="CHEBI:29985"/>
        <dbReference type="ChEBI" id="CHEBI:30616"/>
        <dbReference type="ChEBI" id="CHEBI:43474"/>
        <dbReference type="ChEBI" id="CHEBI:58359"/>
        <dbReference type="ChEBI" id="CHEBI:78520"/>
        <dbReference type="ChEBI" id="CHEBI:78521"/>
        <dbReference type="ChEBI" id="CHEBI:456216"/>
    </reaction>
</comment>
<dbReference type="KEGG" id="manq:L1994_06650"/>
<keyword evidence="4" id="KW-1185">Reference proteome</keyword>
<dbReference type="GO" id="GO:0005524">
    <property type="term" value="F:ATP binding"/>
    <property type="evidence" value="ECO:0007669"/>
    <property type="project" value="UniProtKB-KW"/>
</dbReference>
<keyword evidence="1" id="KW-0436">Ligase</keyword>
<protein>
    <recommendedName>
        <fullName evidence="1">Aspartyl/glutamyl-tRNA(Asn/Gln) amidotransferase subunit C</fullName>
        <shortName evidence="1">Asp/Glu-ADT subunit C</shortName>
        <ecNumber evidence="1">6.3.5.-</ecNumber>
    </recommendedName>
</protein>
<comment type="function">
    <text evidence="1">Allows the formation of correctly charged Asn-tRNA(Asn) or Gln-tRNA(Gln) through the transamidation of misacylated Asp-tRNA(Asn) or Glu-tRNA(Gln) in organisms which lack either or both of asparaginyl-tRNA or glutaminyl-tRNA synthetases. The reaction takes place in the presence of glutamine and ATP through an activated phospho-Asp-tRNA(Asn) or phospho-Glu-tRNA(Gln).</text>
</comment>
<feature type="region of interest" description="Disordered" evidence="2">
    <location>
        <begin position="67"/>
        <end position="89"/>
    </location>
</feature>
<reference evidence="3" key="1">
    <citation type="submission" date="2022-01" db="EMBL/GenBank/DDBJ databases">
        <title>Complete genome of Methanomicrobium antiquum DSM 21220.</title>
        <authorList>
            <person name="Chen S.-C."/>
            <person name="You Y.-T."/>
            <person name="Zhou Y.-Z."/>
            <person name="Lai M.-C."/>
        </authorList>
    </citation>
    <scope>NUCLEOTIDE SEQUENCE</scope>
    <source>
        <strain evidence="3">DSM 21220</strain>
    </source>
</reference>
<dbReference type="AlphaFoldDB" id="A0AAF0FTW9"/>
<dbReference type="GO" id="GO:0006412">
    <property type="term" value="P:translation"/>
    <property type="evidence" value="ECO:0007669"/>
    <property type="project" value="UniProtKB-UniRule"/>
</dbReference>
<comment type="subunit">
    <text evidence="1">Heterotrimer of A, B and C subunits.</text>
</comment>
<dbReference type="HAMAP" id="MF_00122">
    <property type="entry name" value="GatC"/>
    <property type="match status" value="1"/>
</dbReference>
<keyword evidence="1" id="KW-0067">ATP-binding</keyword>
<dbReference type="GO" id="GO:0006450">
    <property type="term" value="P:regulation of translational fidelity"/>
    <property type="evidence" value="ECO:0007669"/>
    <property type="project" value="InterPro"/>
</dbReference>
<dbReference type="GeneID" id="79950062"/>
<evidence type="ECO:0000256" key="2">
    <source>
        <dbReference type="SAM" id="MobiDB-lite"/>
    </source>
</evidence>
<dbReference type="InterPro" id="IPR003837">
    <property type="entry name" value="GatC"/>
</dbReference>
<evidence type="ECO:0000313" key="3">
    <source>
        <dbReference type="EMBL" id="WFN35840.1"/>
    </source>
</evidence>
<keyword evidence="1" id="KW-0648">Protein biosynthesis</keyword>
<dbReference type="RefSeq" id="WP_278098679.1">
    <property type="nucleotide sequence ID" value="NZ_CP091092.1"/>
</dbReference>
<dbReference type="EC" id="6.3.5.-" evidence="1"/>
<dbReference type="SUPFAM" id="SSF141000">
    <property type="entry name" value="Glu-tRNAGln amidotransferase C subunit"/>
    <property type="match status" value="1"/>
</dbReference>
<accession>A0AAF0FTW9</accession>
<keyword evidence="1" id="KW-0547">Nucleotide-binding</keyword>